<dbReference type="PROSITE" id="PS50850">
    <property type="entry name" value="MFS"/>
    <property type="match status" value="1"/>
</dbReference>
<feature type="transmembrane region" description="Helical" evidence="5">
    <location>
        <begin position="136"/>
        <end position="157"/>
    </location>
</feature>
<dbReference type="AlphaFoldDB" id="A0A0H4PAA7"/>
<organism evidence="7 8">
    <name type="scientific">Cyclobacterium amurskyense</name>
    <dbReference type="NCBI Taxonomy" id="320787"/>
    <lineage>
        <taxon>Bacteria</taxon>
        <taxon>Pseudomonadati</taxon>
        <taxon>Bacteroidota</taxon>
        <taxon>Cytophagia</taxon>
        <taxon>Cytophagales</taxon>
        <taxon>Cyclobacteriaceae</taxon>
        <taxon>Cyclobacterium</taxon>
    </lineage>
</organism>
<feature type="transmembrane region" description="Helical" evidence="5">
    <location>
        <begin position="270"/>
        <end position="288"/>
    </location>
</feature>
<feature type="transmembrane region" description="Helical" evidence="5">
    <location>
        <begin position="96"/>
        <end position="115"/>
    </location>
</feature>
<dbReference type="GO" id="GO:0016020">
    <property type="term" value="C:membrane"/>
    <property type="evidence" value="ECO:0007669"/>
    <property type="project" value="UniProtKB-SubCell"/>
</dbReference>
<dbReference type="CDD" id="cd17393">
    <property type="entry name" value="MFS_MosC_like"/>
    <property type="match status" value="1"/>
</dbReference>
<dbReference type="RefSeq" id="WP_048640532.1">
    <property type="nucleotide sequence ID" value="NZ_CAXBGM010000074.1"/>
</dbReference>
<proteinExistence type="predicted"/>
<dbReference type="InterPro" id="IPR051788">
    <property type="entry name" value="MFS_Transporter"/>
</dbReference>
<evidence type="ECO:0000256" key="4">
    <source>
        <dbReference type="ARBA" id="ARBA00023136"/>
    </source>
</evidence>
<feature type="transmembrane region" description="Helical" evidence="5">
    <location>
        <begin position="73"/>
        <end position="90"/>
    </location>
</feature>
<dbReference type="PANTHER" id="PTHR23514">
    <property type="entry name" value="BYPASS OF STOP CODON PROTEIN 6"/>
    <property type="match status" value="1"/>
</dbReference>
<reference evidence="7 8" key="1">
    <citation type="submission" date="2015-07" db="EMBL/GenBank/DDBJ databases">
        <authorList>
            <person name="Kim K.M."/>
        </authorList>
    </citation>
    <scope>NUCLEOTIDE SEQUENCE [LARGE SCALE GENOMIC DNA]</scope>
    <source>
        <strain evidence="7 8">KCTC 12363</strain>
    </source>
</reference>
<evidence type="ECO:0000256" key="2">
    <source>
        <dbReference type="ARBA" id="ARBA00022692"/>
    </source>
</evidence>
<feature type="transmembrane region" description="Helical" evidence="5">
    <location>
        <begin position="237"/>
        <end position="258"/>
    </location>
</feature>
<dbReference type="PANTHER" id="PTHR23514:SF13">
    <property type="entry name" value="INNER MEMBRANE PROTEIN YBJJ"/>
    <property type="match status" value="1"/>
</dbReference>
<evidence type="ECO:0000256" key="1">
    <source>
        <dbReference type="ARBA" id="ARBA00004141"/>
    </source>
</evidence>
<dbReference type="InterPro" id="IPR020846">
    <property type="entry name" value="MFS_dom"/>
</dbReference>
<dbReference type="SUPFAM" id="SSF103473">
    <property type="entry name" value="MFS general substrate transporter"/>
    <property type="match status" value="1"/>
</dbReference>
<evidence type="ECO:0000259" key="6">
    <source>
        <dbReference type="PROSITE" id="PS50850"/>
    </source>
</evidence>
<dbReference type="KEGG" id="camu:CA2015_0583"/>
<feature type="transmembrane region" description="Helical" evidence="5">
    <location>
        <begin position="163"/>
        <end position="182"/>
    </location>
</feature>
<feature type="transmembrane region" description="Helical" evidence="5">
    <location>
        <begin position="203"/>
        <end position="225"/>
    </location>
</feature>
<dbReference type="OrthoDB" id="9809599at2"/>
<evidence type="ECO:0000313" key="8">
    <source>
        <dbReference type="Proteomes" id="UP000036520"/>
    </source>
</evidence>
<keyword evidence="2 5" id="KW-0812">Transmembrane</keyword>
<comment type="subcellular location">
    <subcellularLocation>
        <location evidence="1">Membrane</location>
        <topology evidence="1">Multi-pass membrane protein</topology>
    </subcellularLocation>
</comment>
<feature type="transmembrane region" description="Helical" evidence="5">
    <location>
        <begin position="325"/>
        <end position="346"/>
    </location>
</feature>
<gene>
    <name evidence="7" type="ORF">CA2015_0583</name>
</gene>
<accession>A0A0H4PAA7</accession>
<dbReference type="Pfam" id="PF07690">
    <property type="entry name" value="MFS_1"/>
    <property type="match status" value="1"/>
</dbReference>
<protein>
    <submittedName>
        <fullName evidence="7">Major facilitator superfamily MFS_1</fullName>
    </submittedName>
</protein>
<dbReference type="EMBL" id="CP012040">
    <property type="protein sequence ID" value="AKP50050.1"/>
    <property type="molecule type" value="Genomic_DNA"/>
</dbReference>
<feature type="transmembrane region" description="Helical" evidence="5">
    <location>
        <begin position="294"/>
        <end position="313"/>
    </location>
</feature>
<keyword evidence="3 5" id="KW-1133">Transmembrane helix</keyword>
<evidence type="ECO:0000256" key="3">
    <source>
        <dbReference type="ARBA" id="ARBA00022989"/>
    </source>
</evidence>
<feature type="transmembrane region" description="Helical" evidence="5">
    <location>
        <begin position="42"/>
        <end position="66"/>
    </location>
</feature>
<keyword evidence="4 5" id="KW-0472">Membrane</keyword>
<dbReference type="InterPro" id="IPR036259">
    <property type="entry name" value="MFS_trans_sf"/>
</dbReference>
<dbReference type="Proteomes" id="UP000036520">
    <property type="component" value="Chromosome"/>
</dbReference>
<feature type="domain" description="Major facilitator superfamily (MFS) profile" evidence="6">
    <location>
        <begin position="7"/>
        <end position="378"/>
    </location>
</feature>
<evidence type="ECO:0000256" key="5">
    <source>
        <dbReference type="SAM" id="Phobius"/>
    </source>
</evidence>
<evidence type="ECO:0000313" key="7">
    <source>
        <dbReference type="EMBL" id="AKP50050.1"/>
    </source>
</evidence>
<dbReference type="GO" id="GO:0022857">
    <property type="term" value="F:transmembrane transporter activity"/>
    <property type="evidence" value="ECO:0007669"/>
    <property type="project" value="InterPro"/>
</dbReference>
<sequence>MVQLKTRRISAGAFFFLTGLCFSSWASRIPDFQQKFSLSEGQLGSVLLGLPLGSLLALPLATWAVIKFGSRSVVMVGLSLYVLVLVGIGFSMDAFFLSVMVFIFGMIGNMMNISLNTQALNLEKDYGRNILGSLHGLWSLAGFAGAGVGGLMVYLQLSPYQHYAIIFLVGLIVIFIFRNGFVDEVPDKTSSVRGLVWRKPDETLLKLGMVGFCGMMCEGCMFDWSGVYMNKVVQAPAYLVPTGYIAYMGAMAIGRFAADKLAHRFGMIRVLQGSGIMIFTGLILSITYPQVWVVIFGFLMVGLGTAAVVPLCFSLAANSTSLPTGIAIAMVSTISFFGFLLGPPLIGFIAEWIGLKASFALMSLVGLMVTFWVWVGKKSFTPKAI</sequence>
<dbReference type="STRING" id="320787.CA2015_0583"/>
<dbReference type="InterPro" id="IPR011701">
    <property type="entry name" value="MFS"/>
</dbReference>
<dbReference type="Gene3D" id="1.20.1250.20">
    <property type="entry name" value="MFS general substrate transporter like domains"/>
    <property type="match status" value="2"/>
</dbReference>
<feature type="transmembrane region" description="Helical" evidence="5">
    <location>
        <begin position="352"/>
        <end position="375"/>
    </location>
</feature>
<keyword evidence="8" id="KW-1185">Reference proteome</keyword>
<name>A0A0H4PAA7_9BACT</name>